<dbReference type="GO" id="GO:0032153">
    <property type="term" value="C:cell division site"/>
    <property type="evidence" value="ECO:0007669"/>
    <property type="project" value="TreeGrafter"/>
</dbReference>
<evidence type="ECO:0000256" key="6">
    <source>
        <dbReference type="ARBA" id="ARBA00022679"/>
    </source>
</evidence>
<evidence type="ECO:0000256" key="22">
    <source>
        <dbReference type="SAM" id="Phobius"/>
    </source>
</evidence>
<feature type="transmembrane region" description="Helical" evidence="22">
    <location>
        <begin position="275"/>
        <end position="294"/>
    </location>
</feature>
<keyword evidence="9" id="KW-0573">Peptidoglycan synthesis</keyword>
<organism evidence="23 24">
    <name type="scientific">Desulfuribacillus alkaliarsenatis</name>
    <dbReference type="NCBI Taxonomy" id="766136"/>
    <lineage>
        <taxon>Bacteria</taxon>
        <taxon>Bacillati</taxon>
        <taxon>Bacillota</taxon>
        <taxon>Desulfuribacillia</taxon>
        <taxon>Desulfuribacillales</taxon>
        <taxon>Desulfuribacillaceae</taxon>
        <taxon>Desulfuribacillus</taxon>
    </lineage>
</organism>
<feature type="transmembrane region" description="Helical" evidence="22">
    <location>
        <begin position="106"/>
        <end position="126"/>
    </location>
</feature>
<keyword evidence="3" id="KW-1003">Cell membrane</keyword>
<evidence type="ECO:0000256" key="7">
    <source>
        <dbReference type="ARBA" id="ARBA00022692"/>
    </source>
</evidence>
<comment type="function">
    <text evidence="21">Peptidoglycan polymerase that is essential for cell division.</text>
</comment>
<dbReference type="GO" id="GO:0008955">
    <property type="term" value="F:peptidoglycan glycosyltransferase activity"/>
    <property type="evidence" value="ECO:0007669"/>
    <property type="project" value="UniProtKB-EC"/>
</dbReference>
<keyword evidence="12" id="KW-0131">Cell cycle</keyword>
<dbReference type="PANTHER" id="PTHR30474">
    <property type="entry name" value="CELL CYCLE PROTEIN"/>
    <property type="match status" value="1"/>
</dbReference>
<keyword evidence="5" id="KW-0328">Glycosyltransferase</keyword>
<keyword evidence="4 23" id="KW-0132">Cell division</keyword>
<name>A0A1E5G1G9_9FIRM</name>
<evidence type="ECO:0000256" key="9">
    <source>
        <dbReference type="ARBA" id="ARBA00022984"/>
    </source>
</evidence>
<proteinExistence type="inferred from homology"/>
<evidence type="ECO:0000256" key="8">
    <source>
        <dbReference type="ARBA" id="ARBA00022960"/>
    </source>
</evidence>
<feature type="transmembrane region" description="Helical" evidence="22">
    <location>
        <begin position="147"/>
        <end position="180"/>
    </location>
</feature>
<evidence type="ECO:0000256" key="10">
    <source>
        <dbReference type="ARBA" id="ARBA00022989"/>
    </source>
</evidence>
<dbReference type="GO" id="GO:0008360">
    <property type="term" value="P:regulation of cell shape"/>
    <property type="evidence" value="ECO:0007669"/>
    <property type="project" value="UniProtKB-KW"/>
</dbReference>
<dbReference type="OrthoDB" id="9768187at2"/>
<feature type="transmembrane region" description="Helical" evidence="22">
    <location>
        <begin position="339"/>
        <end position="360"/>
    </location>
</feature>
<evidence type="ECO:0000313" key="23">
    <source>
        <dbReference type="EMBL" id="OEF96754.1"/>
    </source>
</evidence>
<dbReference type="EC" id="2.4.99.28" evidence="19"/>
<evidence type="ECO:0000256" key="12">
    <source>
        <dbReference type="ARBA" id="ARBA00023306"/>
    </source>
</evidence>
<keyword evidence="11 22" id="KW-0472">Membrane</keyword>
<dbReference type="NCBIfam" id="TIGR02614">
    <property type="entry name" value="ftsW"/>
    <property type="match status" value="1"/>
</dbReference>
<keyword evidence="24" id="KW-1185">Reference proteome</keyword>
<evidence type="ECO:0000313" key="24">
    <source>
        <dbReference type="Proteomes" id="UP000094296"/>
    </source>
</evidence>
<dbReference type="InterPro" id="IPR018365">
    <property type="entry name" value="Cell_cycle_FtsW-rel_CS"/>
</dbReference>
<evidence type="ECO:0000256" key="2">
    <source>
        <dbReference type="ARBA" id="ARBA00004752"/>
    </source>
</evidence>
<dbReference type="GO" id="GO:0005886">
    <property type="term" value="C:plasma membrane"/>
    <property type="evidence" value="ECO:0007669"/>
    <property type="project" value="UniProtKB-SubCell"/>
</dbReference>
<feature type="transmembrane region" description="Helical" evidence="22">
    <location>
        <begin position="49"/>
        <end position="67"/>
    </location>
</feature>
<evidence type="ECO:0000256" key="18">
    <source>
        <dbReference type="ARBA" id="ARBA00041418"/>
    </source>
</evidence>
<keyword evidence="7 22" id="KW-0812">Transmembrane</keyword>
<dbReference type="GO" id="GO:0071555">
    <property type="term" value="P:cell wall organization"/>
    <property type="evidence" value="ECO:0007669"/>
    <property type="project" value="UniProtKB-KW"/>
</dbReference>
<evidence type="ECO:0000256" key="1">
    <source>
        <dbReference type="ARBA" id="ARBA00004651"/>
    </source>
</evidence>
<evidence type="ECO:0000256" key="4">
    <source>
        <dbReference type="ARBA" id="ARBA00022618"/>
    </source>
</evidence>
<evidence type="ECO:0000256" key="15">
    <source>
        <dbReference type="ARBA" id="ARBA00033270"/>
    </source>
</evidence>
<dbReference type="GO" id="GO:0009252">
    <property type="term" value="P:peptidoglycan biosynthetic process"/>
    <property type="evidence" value="ECO:0007669"/>
    <property type="project" value="UniProtKB-KW"/>
</dbReference>
<evidence type="ECO:0000256" key="13">
    <source>
        <dbReference type="ARBA" id="ARBA00023316"/>
    </source>
</evidence>
<dbReference type="GO" id="GO:0015648">
    <property type="term" value="F:lipid-linked peptidoglycan transporter activity"/>
    <property type="evidence" value="ECO:0007669"/>
    <property type="project" value="TreeGrafter"/>
</dbReference>
<evidence type="ECO:0000256" key="17">
    <source>
        <dbReference type="ARBA" id="ARBA00041185"/>
    </source>
</evidence>
<dbReference type="PROSITE" id="PS00428">
    <property type="entry name" value="FTSW_RODA_SPOVE"/>
    <property type="match status" value="1"/>
</dbReference>
<dbReference type="GO" id="GO:0051301">
    <property type="term" value="P:cell division"/>
    <property type="evidence" value="ECO:0007669"/>
    <property type="project" value="UniProtKB-KW"/>
</dbReference>
<evidence type="ECO:0000256" key="5">
    <source>
        <dbReference type="ARBA" id="ARBA00022676"/>
    </source>
</evidence>
<comment type="similarity">
    <text evidence="16">Belongs to the SEDS family. FtsW subfamily.</text>
</comment>
<gene>
    <name evidence="23" type="ORF">BHF68_06695</name>
</gene>
<dbReference type="AlphaFoldDB" id="A0A1E5G1G9"/>
<accession>A0A1E5G1G9</accession>
<evidence type="ECO:0000256" key="19">
    <source>
        <dbReference type="ARBA" id="ARBA00044770"/>
    </source>
</evidence>
<evidence type="ECO:0000256" key="11">
    <source>
        <dbReference type="ARBA" id="ARBA00023136"/>
    </source>
</evidence>
<protein>
    <recommendedName>
        <fullName evidence="17">Probable peptidoglycan glycosyltransferase FtsW</fullName>
        <ecNumber evidence="19">2.4.99.28</ecNumber>
    </recommendedName>
    <alternativeName>
        <fullName evidence="18">Cell division protein FtsW</fullName>
    </alternativeName>
    <alternativeName>
        <fullName evidence="15">Cell wall polymerase</fullName>
    </alternativeName>
    <alternativeName>
        <fullName evidence="14">Peptidoglycan polymerase</fullName>
    </alternativeName>
</protein>
<dbReference type="Proteomes" id="UP000094296">
    <property type="component" value="Unassembled WGS sequence"/>
</dbReference>
<dbReference type="STRING" id="766136.BHF68_06695"/>
<comment type="caution">
    <text evidence="23">The sequence shown here is derived from an EMBL/GenBank/DDBJ whole genome shotgun (WGS) entry which is preliminary data.</text>
</comment>
<evidence type="ECO:0000256" key="14">
    <source>
        <dbReference type="ARBA" id="ARBA00032370"/>
    </source>
</evidence>
<evidence type="ECO:0000256" key="20">
    <source>
        <dbReference type="ARBA" id="ARBA00049902"/>
    </source>
</evidence>
<feature type="transmembrane region" description="Helical" evidence="22">
    <location>
        <begin position="76"/>
        <end position="94"/>
    </location>
</feature>
<keyword evidence="8" id="KW-0133">Cell shape</keyword>
<dbReference type="RefSeq" id="WP_069643337.1">
    <property type="nucleotide sequence ID" value="NZ_MIJE01000030.1"/>
</dbReference>
<reference evidence="23 24" key="1">
    <citation type="submission" date="2016-09" db="EMBL/GenBank/DDBJ databases">
        <title>Draft genome sequence for the type strain of Desulfuribacillus alkaliarsenatis AHT28, an obligately anaerobic, sulfidogenic bacterium isolated from Russian soda lake sediments.</title>
        <authorList>
            <person name="Abin C.A."/>
            <person name="Hollibaugh J.T."/>
        </authorList>
    </citation>
    <scope>NUCLEOTIDE SEQUENCE [LARGE SCALE GENOMIC DNA]</scope>
    <source>
        <strain evidence="23 24">AHT28</strain>
    </source>
</reference>
<evidence type="ECO:0000256" key="3">
    <source>
        <dbReference type="ARBA" id="ARBA00022475"/>
    </source>
</evidence>
<evidence type="ECO:0000256" key="16">
    <source>
        <dbReference type="ARBA" id="ARBA00038053"/>
    </source>
</evidence>
<sequence>MQERKLPDFFLLTITFVLTCFGLVAVYSASFAISFERYHDASYFFTRQLMWAILGFIALLITMNIPYKFLRKLSPLMFFVTLFLLVIVLIPGIGVERNFAQRWIGFGPILIQPSELLKVVISIYFAHYLSKRLDRMDEFKETVQPILIMLAICFGLIMLQPDFSTAVIIAIITFTLLFSAGARIKHLFLVGVAMLPLVIIMAIWKPYRIKRLMTFLDPWAADSLKEGYQIIHSLYAFGNGGISGVGFGAGLQKLFYLPEPHTDFIFSIIGEELGLIGAISIILLFALFLWRGLLISSKVEDPFGSLLALSLTVMISVQAFMNIAITIGMLPVTGLTLPFISYGGSSLLVTLIATGIILNISRDVSK</sequence>
<comment type="subcellular location">
    <subcellularLocation>
        <location evidence="1">Cell membrane</location>
        <topology evidence="1">Multi-pass membrane protein</topology>
    </subcellularLocation>
</comment>
<comment type="catalytic activity">
    <reaction evidence="20">
        <text>[GlcNAc-(1-&gt;4)-Mur2Ac(oyl-L-Ala-gamma-D-Glu-L-Lys-D-Ala-D-Ala)](n)-di-trans,octa-cis-undecaprenyl diphosphate + beta-D-GlcNAc-(1-&gt;4)-Mur2Ac(oyl-L-Ala-gamma-D-Glu-L-Lys-D-Ala-D-Ala)-di-trans,octa-cis-undecaprenyl diphosphate = [GlcNAc-(1-&gt;4)-Mur2Ac(oyl-L-Ala-gamma-D-Glu-L-Lys-D-Ala-D-Ala)](n+1)-di-trans,octa-cis-undecaprenyl diphosphate + di-trans,octa-cis-undecaprenyl diphosphate + H(+)</text>
        <dbReference type="Rhea" id="RHEA:23708"/>
        <dbReference type="Rhea" id="RHEA-COMP:9602"/>
        <dbReference type="Rhea" id="RHEA-COMP:9603"/>
        <dbReference type="ChEBI" id="CHEBI:15378"/>
        <dbReference type="ChEBI" id="CHEBI:58405"/>
        <dbReference type="ChEBI" id="CHEBI:60033"/>
        <dbReference type="ChEBI" id="CHEBI:78435"/>
        <dbReference type="EC" id="2.4.99.28"/>
    </reaction>
</comment>
<dbReference type="InterPro" id="IPR001182">
    <property type="entry name" value="FtsW/RodA"/>
</dbReference>
<feature type="transmembrane region" description="Helical" evidence="22">
    <location>
        <begin position="306"/>
        <end position="327"/>
    </location>
</feature>
<feature type="transmembrane region" description="Helical" evidence="22">
    <location>
        <begin position="9"/>
        <end position="29"/>
    </location>
</feature>
<dbReference type="Pfam" id="PF01098">
    <property type="entry name" value="FTSW_RODA_SPOVE"/>
    <property type="match status" value="1"/>
</dbReference>
<dbReference type="EMBL" id="MIJE01000030">
    <property type="protein sequence ID" value="OEF96754.1"/>
    <property type="molecule type" value="Genomic_DNA"/>
</dbReference>
<keyword evidence="6" id="KW-0808">Transferase</keyword>
<keyword evidence="13" id="KW-0961">Cell wall biogenesis/degradation</keyword>
<comment type="pathway">
    <text evidence="2">Cell wall biogenesis; peptidoglycan biosynthesis.</text>
</comment>
<feature type="transmembrane region" description="Helical" evidence="22">
    <location>
        <begin position="186"/>
        <end position="204"/>
    </location>
</feature>
<evidence type="ECO:0000256" key="21">
    <source>
        <dbReference type="ARBA" id="ARBA00049966"/>
    </source>
</evidence>
<dbReference type="PANTHER" id="PTHR30474:SF2">
    <property type="entry name" value="PEPTIDOGLYCAN GLYCOSYLTRANSFERASE FTSW-RELATED"/>
    <property type="match status" value="1"/>
</dbReference>
<keyword evidence="10 22" id="KW-1133">Transmembrane helix</keyword>
<dbReference type="InterPro" id="IPR013437">
    <property type="entry name" value="FtsW"/>
</dbReference>